<dbReference type="OrthoDB" id="10354596at2759"/>
<name>A0A8K0LDD6_9PEZI</name>
<comment type="caution">
    <text evidence="1">The sequence shown here is derived from an EMBL/GenBank/DDBJ whole genome shotgun (WGS) entry which is preliminary data.</text>
</comment>
<evidence type="ECO:0000313" key="1">
    <source>
        <dbReference type="EMBL" id="KAG8632020.1"/>
    </source>
</evidence>
<proteinExistence type="predicted"/>
<dbReference type="AlphaFoldDB" id="A0A8K0LDD6"/>
<gene>
    <name evidence="1" type="ORF">KVT40_001160</name>
</gene>
<evidence type="ECO:0000313" key="2">
    <source>
        <dbReference type="Proteomes" id="UP000809789"/>
    </source>
</evidence>
<sequence>MPPVTRSKVRREVVYLPVDELLKQHRAKQERVKNLSFWAQASRPTNLDEDKMEIQFRIVREDQTVVTEKMTLADAKVLGGDIATCSDYIDKALGPGYGISLDHYHLEAFQLFAAISVMGSANIILLPKTTPLTTTQLLEAALVAHKNGTPETIQLVIEHLHSKRNEIKLFQRNDLIMLFDPEGPFRQLDELRDLAVRWWAADVHEAQIEQWAIWSPELVAQGRRFMFGTLRTRAAKMEALLGDGKRTPPASTEEVGPH</sequence>
<dbReference type="Proteomes" id="UP000809789">
    <property type="component" value="Unassembled WGS sequence"/>
</dbReference>
<organism evidence="1 2">
    <name type="scientific">Elsinoe batatas</name>
    <dbReference type="NCBI Taxonomy" id="2601811"/>
    <lineage>
        <taxon>Eukaryota</taxon>
        <taxon>Fungi</taxon>
        <taxon>Dikarya</taxon>
        <taxon>Ascomycota</taxon>
        <taxon>Pezizomycotina</taxon>
        <taxon>Dothideomycetes</taxon>
        <taxon>Dothideomycetidae</taxon>
        <taxon>Myriangiales</taxon>
        <taxon>Elsinoaceae</taxon>
        <taxon>Elsinoe</taxon>
    </lineage>
</organism>
<reference evidence="1" key="1">
    <citation type="submission" date="2021-07" db="EMBL/GenBank/DDBJ databases">
        <title>Elsinoe batatas strain:CRI-CJ2 Genome sequencing and assembly.</title>
        <authorList>
            <person name="Huang L."/>
        </authorList>
    </citation>
    <scope>NUCLEOTIDE SEQUENCE</scope>
    <source>
        <strain evidence="1">CRI-CJ2</strain>
    </source>
</reference>
<protein>
    <submittedName>
        <fullName evidence="1">Uncharacterized protein</fullName>
    </submittedName>
</protein>
<dbReference type="EMBL" id="JAESVG020000001">
    <property type="protein sequence ID" value="KAG8632020.1"/>
    <property type="molecule type" value="Genomic_DNA"/>
</dbReference>
<keyword evidence="2" id="KW-1185">Reference proteome</keyword>
<accession>A0A8K0LDD6</accession>